<sequence>MTKLEASLLHTKQIFSEASADISHQASILRADNPLGLSVGPLDPRHLENPHLLFLGPPAPVLDFIEGPMVGPPDSKHTPEQHPTPKSSVDDSRPPPANSPVLVLLDDEDSGCIGHSSLFHALPSASEQRAALSGSSGPNSSLVDDLFGPSLEEGLPAPLLPAVSNASIFHGNASGTGLPQS</sequence>
<proteinExistence type="predicted"/>
<evidence type="ECO:0000313" key="3">
    <source>
        <dbReference type="Proteomes" id="UP000784294"/>
    </source>
</evidence>
<gene>
    <name evidence="2" type="ORF">PXEA_LOCUS34987</name>
</gene>
<evidence type="ECO:0000313" key="2">
    <source>
        <dbReference type="EMBL" id="VEL41547.1"/>
    </source>
</evidence>
<dbReference type="Proteomes" id="UP000784294">
    <property type="component" value="Unassembled WGS sequence"/>
</dbReference>
<dbReference type="EMBL" id="CAAALY010269854">
    <property type="protein sequence ID" value="VEL41547.1"/>
    <property type="molecule type" value="Genomic_DNA"/>
</dbReference>
<organism evidence="2 3">
    <name type="scientific">Protopolystoma xenopodis</name>
    <dbReference type="NCBI Taxonomy" id="117903"/>
    <lineage>
        <taxon>Eukaryota</taxon>
        <taxon>Metazoa</taxon>
        <taxon>Spiralia</taxon>
        <taxon>Lophotrochozoa</taxon>
        <taxon>Platyhelminthes</taxon>
        <taxon>Monogenea</taxon>
        <taxon>Polyopisthocotylea</taxon>
        <taxon>Polystomatidea</taxon>
        <taxon>Polystomatidae</taxon>
        <taxon>Protopolystoma</taxon>
    </lineage>
</organism>
<comment type="caution">
    <text evidence="2">The sequence shown here is derived from an EMBL/GenBank/DDBJ whole genome shotgun (WGS) entry which is preliminary data.</text>
</comment>
<reference evidence="2" key="1">
    <citation type="submission" date="2018-11" db="EMBL/GenBank/DDBJ databases">
        <authorList>
            <consortium name="Pathogen Informatics"/>
        </authorList>
    </citation>
    <scope>NUCLEOTIDE SEQUENCE</scope>
</reference>
<name>A0A3S5CR80_9PLAT</name>
<dbReference type="AlphaFoldDB" id="A0A3S5CR80"/>
<protein>
    <submittedName>
        <fullName evidence="2">Uncharacterized protein</fullName>
    </submittedName>
</protein>
<evidence type="ECO:0000256" key="1">
    <source>
        <dbReference type="SAM" id="MobiDB-lite"/>
    </source>
</evidence>
<keyword evidence="3" id="KW-1185">Reference proteome</keyword>
<accession>A0A3S5CR80</accession>
<feature type="region of interest" description="Disordered" evidence="1">
    <location>
        <begin position="65"/>
        <end position="103"/>
    </location>
</feature>